<protein>
    <recommendedName>
        <fullName evidence="3">YhaN AAA domain-containing protein</fullName>
    </recommendedName>
</protein>
<feature type="coiled-coil region" evidence="1">
    <location>
        <begin position="192"/>
        <end position="243"/>
    </location>
</feature>
<feature type="coiled-coil region" evidence="1">
    <location>
        <begin position="524"/>
        <end position="618"/>
    </location>
</feature>
<evidence type="ECO:0000313" key="4">
    <source>
        <dbReference type="EMBL" id="TRZ35871.1"/>
    </source>
</evidence>
<dbReference type="PANTHER" id="PTHR41259:SF1">
    <property type="entry name" value="DOUBLE-STRAND BREAK REPAIR RAD50 ATPASE, PUTATIVE-RELATED"/>
    <property type="match status" value="1"/>
</dbReference>
<feature type="transmembrane region" description="Helical" evidence="2">
    <location>
        <begin position="477"/>
        <end position="496"/>
    </location>
</feature>
<evidence type="ECO:0000256" key="1">
    <source>
        <dbReference type="SAM" id="Coils"/>
    </source>
</evidence>
<accession>A0A553SFW3</accession>
<dbReference type="Pfam" id="PF13514">
    <property type="entry name" value="AAA_27"/>
    <property type="match status" value="1"/>
</dbReference>
<feature type="domain" description="YhaN AAA" evidence="3">
    <location>
        <begin position="11"/>
        <end position="212"/>
    </location>
</feature>
<feature type="coiled-coil region" evidence="1">
    <location>
        <begin position="787"/>
        <end position="814"/>
    </location>
</feature>
<evidence type="ECO:0000313" key="5">
    <source>
        <dbReference type="Proteomes" id="UP000319837"/>
    </source>
</evidence>
<keyword evidence="2" id="KW-0472">Membrane</keyword>
<dbReference type="Proteomes" id="UP000319837">
    <property type="component" value="Unassembled WGS sequence"/>
</dbReference>
<dbReference type="PANTHER" id="PTHR41259">
    <property type="entry name" value="DOUBLE-STRAND BREAK REPAIR RAD50 ATPASE, PUTATIVE-RELATED"/>
    <property type="match status" value="1"/>
</dbReference>
<keyword evidence="1" id="KW-0175">Coiled coil</keyword>
<dbReference type="EMBL" id="RIBP01000004">
    <property type="protein sequence ID" value="TRZ35871.1"/>
    <property type="molecule type" value="Genomic_DNA"/>
</dbReference>
<dbReference type="InterPro" id="IPR027417">
    <property type="entry name" value="P-loop_NTPase"/>
</dbReference>
<reference evidence="5" key="1">
    <citation type="submission" date="2018-10" db="EMBL/GenBank/DDBJ databases">
        <title>FDA dAtabase for Regulatory Grade micrObial Sequences (FDA-ARGOS): Supporting development and validation of Infectious Disease Dx tests.</title>
        <authorList>
            <person name="Minogue T."/>
            <person name="Wolcott M."/>
            <person name="Wasieloski L."/>
            <person name="Aguilar W."/>
            <person name="Moore D."/>
            <person name="Tallon L."/>
            <person name="Sadzewicz L."/>
            <person name="Sengamalay N."/>
            <person name="Ott S."/>
            <person name="Godinez A."/>
            <person name="Nagaraj S."/>
            <person name="Vavikolanu K."/>
            <person name="Vyas G."/>
            <person name="Nadendla S."/>
            <person name="George J."/>
            <person name="Sichtig H."/>
        </authorList>
    </citation>
    <scope>NUCLEOTIDE SEQUENCE [LARGE SCALE GENOMIC DNA]</scope>
    <source>
        <strain evidence="5">FDAARGOS_343</strain>
    </source>
</reference>
<dbReference type="SUPFAM" id="SSF52540">
    <property type="entry name" value="P-loop containing nucleoside triphosphate hydrolases"/>
    <property type="match status" value="1"/>
</dbReference>
<organism evidence="4 5">
    <name type="scientific">Niallia circulans</name>
    <name type="common">Bacillus circulans</name>
    <dbReference type="NCBI Taxonomy" id="1397"/>
    <lineage>
        <taxon>Bacteria</taxon>
        <taxon>Bacillati</taxon>
        <taxon>Bacillota</taxon>
        <taxon>Bacilli</taxon>
        <taxon>Bacillales</taxon>
        <taxon>Bacillaceae</taxon>
        <taxon>Niallia</taxon>
    </lineage>
</organism>
<keyword evidence="2" id="KW-1133">Transmembrane helix</keyword>
<proteinExistence type="predicted"/>
<dbReference type="InterPro" id="IPR038734">
    <property type="entry name" value="YhaN_AAA"/>
</dbReference>
<feature type="transmembrane region" description="Helical" evidence="2">
    <location>
        <begin position="502"/>
        <end position="522"/>
    </location>
</feature>
<evidence type="ECO:0000256" key="2">
    <source>
        <dbReference type="SAM" id="Phobius"/>
    </source>
</evidence>
<gene>
    <name evidence="4" type="ORF">CEQ21_09590</name>
</gene>
<sequence length="1007" mass="115516">MVPHREWKIVRIKKITIYGYGKLENISFDLDADNQVFFGENEAGKSTIMSFIHSILFGFPTKVQTELRYEPKLQHKYGGKLTVWFPEHGLATIERVKGKAAGDVTVVLENGHKGQEQLLGELLQGVDKGLYQSIFSFNLDGLQNIHGLKSEEIGRFLFSTGVIGSDSISKADNELQKELDARFRPNGKKPVLNELLIELKDAHQQLKSAEKTNGQYRVLLEKREQLAEELEAAEADIASLALNIGKLEKWVEAAPIALEIEVTEGNRKNYKNLAFPNGGLERWERSKDRMLTVQSQIQHVQNKMKVLKEKQTQLQPNEKLLKAAGEITEASGKMPVYEELQKRKNQLISQLSMLEKDIKVLQEKLHIPLTTDDISEINTSIFMKEQCANADAKQKSLKSSRLELDSRLKEEQLQLEALEHSTAEMEARLLSDENRKALEGQLRAAENINWHKEKVAMLARDLDNVQNQLQVNRKNHFAANMQFLFILILLIVTGIAGAAESLTYLVLAAVIGGLAAIIYYLAMLKSAQKERSDLQVKAKRLKQENAATNEEKGTSKVSDVYELKEALERDNQARENYRLNLVKLEQQTREYDRILQGFESWEQQYREHQQVLKELSLALKIPEQLARDFIYDAYLLLDDWKMKLKDKSAILDDISEIEKESEQIAGRISSFYEQFFSAGAESLTHMSIQLVNSIRDEKEKKIYWQENQRAIEEYAHELNGLAGELSIFSSEAAELLALADVKTEEEYREKGKLYTEKLNLDAKLFALQEKLAHFRFSQEEIDLLYSLENPEAEKSRLTEKLAQINDRIKQIMKDSATTGITISELESGGTYTEKLHLFKQLKDDFQEEVKEWGKYAVAKHFLTKTVNAYKDKQLPVMLQKAEEYFAILTEGQYVRILPKGEGIGFLLERADNTFFEAKELSRGTAEQLYVAIRLALTQTFYQKYPLPIIIDDSFVNFDSKRTKMVLDLLKTCRDNQLLFFTCHSHLLEHFPEGQIHSLMQASLERDR</sequence>
<name>A0A553SFW3_NIACI</name>
<evidence type="ECO:0000259" key="3">
    <source>
        <dbReference type="Pfam" id="PF13514"/>
    </source>
</evidence>
<feature type="coiled-coil region" evidence="1">
    <location>
        <begin position="337"/>
        <end position="364"/>
    </location>
</feature>
<feature type="coiled-coil region" evidence="1">
    <location>
        <begin position="401"/>
        <end position="428"/>
    </location>
</feature>
<keyword evidence="2" id="KW-0812">Transmembrane</keyword>
<comment type="caution">
    <text evidence="4">The sequence shown here is derived from an EMBL/GenBank/DDBJ whole genome shotgun (WGS) entry which is preliminary data.</text>
</comment>
<dbReference type="AlphaFoldDB" id="A0A553SFW3"/>
<dbReference type="Gene3D" id="3.40.50.300">
    <property type="entry name" value="P-loop containing nucleotide triphosphate hydrolases"/>
    <property type="match status" value="2"/>
</dbReference>